<comment type="similarity">
    <text evidence="2">Belongs to the peptidase S9A family.</text>
</comment>
<dbReference type="RefSeq" id="WP_015957330.1">
    <property type="nucleotide sequence ID" value="NC_011726.1"/>
</dbReference>
<dbReference type="Gene3D" id="3.40.50.1820">
    <property type="entry name" value="alpha/beta hydrolase"/>
    <property type="match status" value="1"/>
</dbReference>
<organism evidence="9 10">
    <name type="scientific">Rippkaea orientalis (strain PCC 8801 / RF-1)</name>
    <name type="common">Cyanothece sp. (strain PCC 8801)</name>
    <dbReference type="NCBI Taxonomy" id="41431"/>
    <lineage>
        <taxon>Bacteria</taxon>
        <taxon>Bacillati</taxon>
        <taxon>Cyanobacteriota</taxon>
        <taxon>Cyanophyceae</taxon>
        <taxon>Oscillatoriophycideae</taxon>
        <taxon>Chroococcales</taxon>
        <taxon>Aphanothecaceae</taxon>
        <taxon>Rippkaea</taxon>
        <taxon>Rippkaea orientalis</taxon>
    </lineage>
</organism>
<feature type="domain" description="Peptidase S9A N-terminal" evidence="8">
    <location>
        <begin position="12"/>
        <end position="415"/>
    </location>
</feature>
<dbReference type="Pfam" id="PF02897">
    <property type="entry name" value="Peptidase_S9_N"/>
    <property type="match status" value="1"/>
</dbReference>
<dbReference type="InterPro" id="IPR051167">
    <property type="entry name" value="Prolyl_oligopep/macrocyclase"/>
</dbReference>
<dbReference type="InterPro" id="IPR001375">
    <property type="entry name" value="Peptidase_S9_cat"/>
</dbReference>
<dbReference type="InterPro" id="IPR002471">
    <property type="entry name" value="Pept_S9_AS"/>
</dbReference>
<accession>B7K6B6</accession>
<dbReference type="SUPFAM" id="SSF50993">
    <property type="entry name" value="Peptidase/esterase 'gauge' domain"/>
    <property type="match status" value="1"/>
</dbReference>
<dbReference type="HOGENOM" id="CLU_011290_1_1_3"/>
<keyword evidence="5 9" id="KW-0378">Hydrolase</keyword>
<dbReference type="GO" id="GO:0006508">
    <property type="term" value="P:proteolysis"/>
    <property type="evidence" value="ECO:0007669"/>
    <property type="project" value="UniProtKB-KW"/>
</dbReference>
<dbReference type="EMBL" id="CP001287">
    <property type="protein sequence ID" value="ACK68169.1"/>
    <property type="molecule type" value="Genomic_DNA"/>
</dbReference>
<proteinExistence type="inferred from homology"/>
<keyword evidence="10" id="KW-1185">Reference proteome</keyword>
<sequence>MSSYFSKFSYPLSQQQDIIDIYHGIIVKDPYRWLENPDSEETQTWIKAQNQLTFDYLANISVREPLKKRLTELWNYEKYGIPFKEGDRYFYFKNDGLQNQSVFYTLKTLKDEPQVLLDPNTLSSDGTVALSGLAISKNAQYLAYGLSTSGSDWVEWKVKNIETGEDLSDHLKWIKFSGASWTNDHQGFFYSRYNEPNEKSKLEDINYYQKLYYHRLGTTQDQDILVYDRPDQKEWGFNGNVTEDGRYLIISVWQGTDPKNLLFYKDLHDPNAAVIELINQFEASYGFIDNEGSTFWLRTDLNAPKKRIIAIDINNPSQDNWQEIIPETEDTLDGVGILNNQFVCDYLKNAKSAIKIFDLQGTLIREVDLPDLGIVGGFEGKRYETETFYSFANFTTPSTIYHYDMITGKSTLFRQPNVHFNPQDFESKQVFYISKDGTKIPMFITHKKGLKLEGKNPTYLYGYGGFNVSLTPSFSISNIVWMEQGGIYAVPNLRGGGEYGEEWHQAGMKLNKQTVFDDFIAAAEWLIKNNYTSPQKLAIGGGSNGGLLVGACMTQRPDLFKAVLLSVGVLDMLRFNQFTIGWAWCPEYGSPENEAEFKVLYAYSPLHNVKPQTVYPATLIITADHDDRVVPAHSFKFAAALQTAHQGNNPILIRIETKAGHGAGKPTTKMIEEIADKWAFLINNLKEG</sequence>
<dbReference type="PROSITE" id="PS00708">
    <property type="entry name" value="PRO_ENDOPEP_SER"/>
    <property type="match status" value="1"/>
</dbReference>
<evidence type="ECO:0000256" key="5">
    <source>
        <dbReference type="ARBA" id="ARBA00022801"/>
    </source>
</evidence>
<dbReference type="PANTHER" id="PTHR42881:SF2">
    <property type="entry name" value="PROLYL ENDOPEPTIDASE"/>
    <property type="match status" value="1"/>
</dbReference>
<dbReference type="Pfam" id="PF00326">
    <property type="entry name" value="Peptidase_S9"/>
    <property type="match status" value="1"/>
</dbReference>
<dbReference type="FunFam" id="3.40.50.1820:FF:000005">
    <property type="entry name" value="Prolyl endopeptidase"/>
    <property type="match status" value="1"/>
</dbReference>
<dbReference type="SUPFAM" id="SSF53474">
    <property type="entry name" value="alpha/beta-Hydrolases"/>
    <property type="match status" value="1"/>
</dbReference>
<evidence type="ECO:0000256" key="6">
    <source>
        <dbReference type="ARBA" id="ARBA00022825"/>
    </source>
</evidence>
<evidence type="ECO:0000313" key="10">
    <source>
        <dbReference type="Proteomes" id="UP000008204"/>
    </source>
</evidence>
<dbReference type="InterPro" id="IPR029058">
    <property type="entry name" value="AB_hydrolase_fold"/>
</dbReference>
<protein>
    <recommendedName>
        <fullName evidence="3">prolyl oligopeptidase</fullName>
        <ecNumber evidence="3">3.4.21.26</ecNumber>
    </recommendedName>
</protein>
<feature type="domain" description="Peptidase S9 prolyl oligopeptidase catalytic" evidence="7">
    <location>
        <begin position="472"/>
        <end position="686"/>
    </location>
</feature>
<dbReference type="GO" id="GO:0070012">
    <property type="term" value="F:oligopeptidase activity"/>
    <property type="evidence" value="ECO:0007669"/>
    <property type="project" value="TreeGrafter"/>
</dbReference>
<evidence type="ECO:0000256" key="2">
    <source>
        <dbReference type="ARBA" id="ARBA00005228"/>
    </source>
</evidence>
<keyword evidence="4" id="KW-0645">Protease</keyword>
<dbReference type="Gene3D" id="2.130.10.120">
    <property type="entry name" value="Prolyl oligopeptidase, N-terminal domain"/>
    <property type="match status" value="1"/>
</dbReference>
<keyword evidence="6" id="KW-0720">Serine protease</keyword>
<dbReference type="InterPro" id="IPR002470">
    <property type="entry name" value="Peptidase_S9A"/>
</dbReference>
<dbReference type="EC" id="3.4.21.26" evidence="3"/>
<name>B7K6B6_RIPO1</name>
<evidence type="ECO:0000259" key="8">
    <source>
        <dbReference type="Pfam" id="PF02897"/>
    </source>
</evidence>
<dbReference type="PANTHER" id="PTHR42881">
    <property type="entry name" value="PROLYL ENDOPEPTIDASE"/>
    <property type="match status" value="1"/>
</dbReference>
<dbReference type="Proteomes" id="UP000008204">
    <property type="component" value="Chromosome"/>
</dbReference>
<comment type="catalytic activity">
    <reaction evidence="1">
        <text>Hydrolysis of Pro-|-Xaa &gt;&gt; Ala-|-Xaa in oligopeptides.</text>
        <dbReference type="EC" id="3.4.21.26"/>
    </reaction>
</comment>
<evidence type="ECO:0000313" key="9">
    <source>
        <dbReference type="EMBL" id="ACK68169.1"/>
    </source>
</evidence>
<evidence type="ECO:0000256" key="3">
    <source>
        <dbReference type="ARBA" id="ARBA00011897"/>
    </source>
</evidence>
<dbReference type="GO" id="GO:0005829">
    <property type="term" value="C:cytosol"/>
    <property type="evidence" value="ECO:0007669"/>
    <property type="project" value="TreeGrafter"/>
</dbReference>
<dbReference type="InterPro" id="IPR023302">
    <property type="entry name" value="Pept_S9A_N"/>
</dbReference>
<dbReference type="PRINTS" id="PR00862">
    <property type="entry name" value="PROLIGOPTASE"/>
</dbReference>
<dbReference type="STRING" id="41431.PCC8801_4245"/>
<dbReference type="AlphaFoldDB" id="B7K6B6"/>
<gene>
    <name evidence="9" type="ordered locus">PCC8801_4245</name>
</gene>
<evidence type="ECO:0000256" key="1">
    <source>
        <dbReference type="ARBA" id="ARBA00001070"/>
    </source>
</evidence>
<dbReference type="GO" id="GO:0004252">
    <property type="term" value="F:serine-type endopeptidase activity"/>
    <property type="evidence" value="ECO:0007669"/>
    <property type="project" value="UniProtKB-EC"/>
</dbReference>
<dbReference type="KEGG" id="cyp:PCC8801_4245"/>
<reference evidence="10" key="1">
    <citation type="journal article" date="2011" name="MBio">
        <title>Novel metabolic attributes of the genus Cyanothece, comprising a group of unicellular nitrogen-fixing Cyanobacteria.</title>
        <authorList>
            <person name="Bandyopadhyay A."/>
            <person name="Elvitigala T."/>
            <person name="Welsh E."/>
            <person name="Stockel J."/>
            <person name="Liberton M."/>
            <person name="Min H."/>
            <person name="Sherman L.A."/>
            <person name="Pakrasi H.B."/>
        </authorList>
    </citation>
    <scope>NUCLEOTIDE SEQUENCE [LARGE SCALE GENOMIC DNA]</scope>
    <source>
        <strain evidence="10">PCC 8801</strain>
    </source>
</reference>
<evidence type="ECO:0000259" key="7">
    <source>
        <dbReference type="Pfam" id="PF00326"/>
    </source>
</evidence>
<dbReference type="eggNOG" id="COG1505">
    <property type="taxonomic scope" value="Bacteria"/>
</dbReference>
<evidence type="ECO:0000256" key="4">
    <source>
        <dbReference type="ARBA" id="ARBA00022670"/>
    </source>
</evidence>
<dbReference type="OrthoDB" id="9801421at2"/>
<dbReference type="FunFam" id="2.130.10.120:FF:000001">
    <property type="entry name" value="Prolyl endopeptidase"/>
    <property type="match status" value="1"/>
</dbReference>